<gene>
    <name evidence="2" type="ORF">B0T14DRAFT_569189</name>
</gene>
<comment type="caution">
    <text evidence="2">The sequence shown here is derived from an EMBL/GenBank/DDBJ whole genome shotgun (WGS) entry which is preliminary data.</text>
</comment>
<dbReference type="Pfam" id="PF06985">
    <property type="entry name" value="HET"/>
    <property type="match status" value="1"/>
</dbReference>
<evidence type="ECO:0000259" key="1">
    <source>
        <dbReference type="Pfam" id="PF06985"/>
    </source>
</evidence>
<evidence type="ECO:0000313" key="2">
    <source>
        <dbReference type="EMBL" id="KAK0617706.1"/>
    </source>
</evidence>
<accession>A0AA40BXT6</accession>
<dbReference type="InterPro" id="IPR052895">
    <property type="entry name" value="HetReg/Transcr_Mod"/>
</dbReference>
<dbReference type="InterPro" id="IPR010730">
    <property type="entry name" value="HET"/>
</dbReference>
<reference evidence="2" key="1">
    <citation type="submission" date="2023-06" db="EMBL/GenBank/DDBJ databases">
        <title>Genome-scale phylogeny and comparative genomics of the fungal order Sordariales.</title>
        <authorList>
            <consortium name="Lawrence Berkeley National Laboratory"/>
            <person name="Hensen N."/>
            <person name="Bonometti L."/>
            <person name="Westerberg I."/>
            <person name="Brannstrom I.O."/>
            <person name="Guillou S."/>
            <person name="Cros-Aarteil S."/>
            <person name="Calhoun S."/>
            <person name="Haridas S."/>
            <person name="Kuo A."/>
            <person name="Mondo S."/>
            <person name="Pangilinan J."/>
            <person name="Riley R."/>
            <person name="Labutti K."/>
            <person name="Andreopoulos B."/>
            <person name="Lipzen A."/>
            <person name="Chen C."/>
            <person name="Yanf M."/>
            <person name="Daum C."/>
            <person name="Ng V."/>
            <person name="Clum A."/>
            <person name="Steindorff A."/>
            <person name="Ohm R."/>
            <person name="Martin F."/>
            <person name="Silar P."/>
            <person name="Natvig D."/>
            <person name="Lalanne C."/>
            <person name="Gautier V."/>
            <person name="Ament-Velasquez S.L."/>
            <person name="Kruys A."/>
            <person name="Hutchinson M.I."/>
            <person name="Powell A.J."/>
            <person name="Barry K."/>
            <person name="Miller A.N."/>
            <person name="Grigoriev I.V."/>
            <person name="Debuchy R."/>
            <person name="Gladieux P."/>
            <person name="Thoren M.H."/>
            <person name="Johannesson H."/>
        </authorList>
    </citation>
    <scope>NUCLEOTIDE SEQUENCE</scope>
    <source>
        <strain evidence="2">CBS 606.72</strain>
    </source>
</reference>
<feature type="domain" description="Heterokaryon incompatibility" evidence="1">
    <location>
        <begin position="55"/>
        <end position="245"/>
    </location>
</feature>
<proteinExistence type="predicted"/>
<name>A0AA40BXT6_9PEZI</name>
<dbReference type="Proteomes" id="UP001175000">
    <property type="component" value="Unassembled WGS sequence"/>
</dbReference>
<protein>
    <submittedName>
        <fullName evidence="2">Heterokaryon incompatibility protein-domain-containing protein</fullName>
    </submittedName>
</protein>
<organism evidence="2 3">
    <name type="scientific">Immersiella caudata</name>
    <dbReference type="NCBI Taxonomy" id="314043"/>
    <lineage>
        <taxon>Eukaryota</taxon>
        <taxon>Fungi</taxon>
        <taxon>Dikarya</taxon>
        <taxon>Ascomycota</taxon>
        <taxon>Pezizomycotina</taxon>
        <taxon>Sordariomycetes</taxon>
        <taxon>Sordariomycetidae</taxon>
        <taxon>Sordariales</taxon>
        <taxon>Lasiosphaeriaceae</taxon>
        <taxon>Immersiella</taxon>
    </lineage>
</organism>
<keyword evidence="3" id="KW-1185">Reference proteome</keyword>
<dbReference type="PANTHER" id="PTHR24148">
    <property type="entry name" value="ANKYRIN REPEAT DOMAIN-CONTAINING PROTEIN 39 HOMOLOG-RELATED"/>
    <property type="match status" value="1"/>
</dbReference>
<dbReference type="PANTHER" id="PTHR24148:SF73">
    <property type="entry name" value="HET DOMAIN PROTEIN (AFU_ORTHOLOGUE AFUA_8G01020)"/>
    <property type="match status" value="1"/>
</dbReference>
<sequence>MKFSSLFSPKPKKYTYSPLPNNRTIRLVQLVPDPTQQDGFSLTLRAVHIDEAPPFCALSYTWQRATASTPDEMKQSEQDQAPPPVMVAVLCDEKRLLVTENAFDFLCRAFRDGMFRADDDADLATRYVWMDAICINQLDLAERSQQVALMGDIYVRSRRTTVWLGKDEPDLGAQWVMQNFIPRFLTAFERKKWHYFASKHPQCIDADVIAELGEDICAGWRRHYRRFFLFLAQRRWFYRGWVVQEVVLKAVENEADVVVFCGSNFVTPWGELLRFLTALSDCDWRRTITKGLRAHPETRHWGYRFSDVLQFAHSLSKTQDAIVVNFRGLQIGKNIHQRYEPTTDAERIHILLFNLVGAMRGRGFVDKRDYIYGCHGLVSRILRADDGSAHPIRPDYLLTDAEVYTRTAWLMVKHMPYLNLLNCIEPAKERSIPSLPSWVPDFSVGSCPTMIEFSQRREGHPTRWFSASNTKSPTSAFRLTDHNALVLRGVKLSAISDIGPRLYLNEMMDSEWFLRMLSERETHAPTDETAEEALSRTLIANIFPYNLPSESCGEAFCEWWTTALAQRIQKLEDIREGSGGVITELLASLGNRSEWFPSVEQVLAALNESNDPHPTSRATGLGLVFHRLFAGWSKMFFVTSDGHFGVANRGFEAGDEVWILEGGRTPFILRSCGVTGEYRLIGDTYVHGVMYGEAMTVEMVERVGCVTLR</sequence>
<dbReference type="AlphaFoldDB" id="A0AA40BXT6"/>
<dbReference type="EMBL" id="JAULSU010000005">
    <property type="protein sequence ID" value="KAK0617706.1"/>
    <property type="molecule type" value="Genomic_DNA"/>
</dbReference>
<dbReference type="Pfam" id="PF26639">
    <property type="entry name" value="Het-6_barrel"/>
    <property type="match status" value="1"/>
</dbReference>
<evidence type="ECO:0000313" key="3">
    <source>
        <dbReference type="Proteomes" id="UP001175000"/>
    </source>
</evidence>